<evidence type="ECO:0000313" key="1">
    <source>
        <dbReference type="EMBL" id="KAK2171981.1"/>
    </source>
</evidence>
<sequence>MKYTVHKYGGLYLRNSSNYGWIVQNSMSEPCHKKRLQ</sequence>
<dbReference type="EMBL" id="JAODUO010001005">
    <property type="protein sequence ID" value="KAK2171981.1"/>
    <property type="molecule type" value="Genomic_DNA"/>
</dbReference>
<gene>
    <name evidence="1" type="ORF">NP493_1008g00001</name>
</gene>
<dbReference type="Proteomes" id="UP001209878">
    <property type="component" value="Unassembled WGS sequence"/>
</dbReference>
<accession>A0AAD9KIU4</accession>
<name>A0AAD9KIU4_RIDPI</name>
<proteinExistence type="predicted"/>
<dbReference type="AlphaFoldDB" id="A0AAD9KIU4"/>
<comment type="caution">
    <text evidence="1">The sequence shown here is derived from an EMBL/GenBank/DDBJ whole genome shotgun (WGS) entry which is preliminary data.</text>
</comment>
<reference evidence="1" key="1">
    <citation type="journal article" date="2023" name="Mol. Biol. Evol.">
        <title>Third-Generation Sequencing Reveals the Adaptive Role of the Epigenome in Three Deep-Sea Polychaetes.</title>
        <authorList>
            <person name="Perez M."/>
            <person name="Aroh O."/>
            <person name="Sun Y."/>
            <person name="Lan Y."/>
            <person name="Juniper S.K."/>
            <person name="Young C.R."/>
            <person name="Angers B."/>
            <person name="Qian P.Y."/>
        </authorList>
    </citation>
    <scope>NUCLEOTIDE SEQUENCE</scope>
    <source>
        <strain evidence="1">R07B-5</strain>
    </source>
</reference>
<protein>
    <submittedName>
        <fullName evidence="1">Uncharacterized protein</fullName>
    </submittedName>
</protein>
<evidence type="ECO:0000313" key="2">
    <source>
        <dbReference type="Proteomes" id="UP001209878"/>
    </source>
</evidence>
<organism evidence="1 2">
    <name type="scientific">Ridgeia piscesae</name>
    <name type="common">Tubeworm</name>
    <dbReference type="NCBI Taxonomy" id="27915"/>
    <lineage>
        <taxon>Eukaryota</taxon>
        <taxon>Metazoa</taxon>
        <taxon>Spiralia</taxon>
        <taxon>Lophotrochozoa</taxon>
        <taxon>Annelida</taxon>
        <taxon>Polychaeta</taxon>
        <taxon>Sedentaria</taxon>
        <taxon>Canalipalpata</taxon>
        <taxon>Sabellida</taxon>
        <taxon>Siboglinidae</taxon>
        <taxon>Ridgeia</taxon>
    </lineage>
</organism>
<keyword evidence="2" id="KW-1185">Reference proteome</keyword>